<sequence length="491" mass="55230">MPSPQAEPDAEHPLFSVIIPLEYHRGQWEQSWQGWMSQTIARSLYEIILVVPPDFSPRENLSALAGGEARLEFADSAHDIGLCAIGAARARGKYLFFTESHCWPEPEVLALCVRAFEDRPEWSGFSCKSIPVCHNRLSEAEAAMYQADIDFGMKVHPWRKVLDQCFVTRRDVYEECGGLREELGHFAEWVLAAAYHARGRVIGYLQEARFHHYYIGRLSDLKTFTLDFVEGEIRYLSEGRREPGSELLEIPVEWSRQDNFDPALARSALRALVLDGRAWLNWPQETWRGVRRWVGPALFGDLLARGAARLVAAYARCVLTVLARAGSPETIARWMKLYIAALIDFQRLDCIHRVRNARGVPLQRLGDQVLAQAGFNAAEIWQGRAFRWSEPEAAIRISVRPGRNVVRVQCLNVRGPVDRIGLRFYLDGARVADRSIAIHEDGFELCLELPSSGAATLAWTCPSFAAVGDPRRLGLPVVGIEVASDAQPRDA</sequence>
<evidence type="ECO:0000313" key="1">
    <source>
        <dbReference type="EMBL" id="GLR85781.1"/>
    </source>
</evidence>
<dbReference type="SUPFAM" id="SSF53448">
    <property type="entry name" value="Nucleotide-diphospho-sugar transferases"/>
    <property type="match status" value="1"/>
</dbReference>
<name>A0ABQ6AW37_9BRAD</name>
<dbReference type="InterPro" id="IPR029044">
    <property type="entry name" value="Nucleotide-diphossugar_trans"/>
</dbReference>
<organism evidence="1 2">
    <name type="scientific">Bradyrhizobium iriomotense</name>
    <dbReference type="NCBI Taxonomy" id="441950"/>
    <lineage>
        <taxon>Bacteria</taxon>
        <taxon>Pseudomonadati</taxon>
        <taxon>Pseudomonadota</taxon>
        <taxon>Alphaproteobacteria</taxon>
        <taxon>Hyphomicrobiales</taxon>
        <taxon>Nitrobacteraceae</taxon>
        <taxon>Bradyrhizobium</taxon>
    </lineage>
</organism>
<dbReference type="Proteomes" id="UP001156905">
    <property type="component" value="Unassembled WGS sequence"/>
</dbReference>
<reference evidence="2" key="1">
    <citation type="journal article" date="2019" name="Int. J. Syst. Evol. Microbiol.">
        <title>The Global Catalogue of Microorganisms (GCM) 10K type strain sequencing project: providing services to taxonomists for standard genome sequencing and annotation.</title>
        <authorList>
            <consortium name="The Broad Institute Genomics Platform"/>
            <consortium name="The Broad Institute Genome Sequencing Center for Infectious Disease"/>
            <person name="Wu L."/>
            <person name="Ma J."/>
        </authorList>
    </citation>
    <scope>NUCLEOTIDE SEQUENCE [LARGE SCALE GENOMIC DNA]</scope>
    <source>
        <strain evidence="2">NBRC 102520</strain>
    </source>
</reference>
<dbReference type="RefSeq" id="WP_284265392.1">
    <property type="nucleotide sequence ID" value="NZ_BSOW01000007.1"/>
</dbReference>
<accession>A0ABQ6AW37</accession>
<proteinExistence type="predicted"/>
<evidence type="ECO:0000313" key="2">
    <source>
        <dbReference type="Proteomes" id="UP001156905"/>
    </source>
</evidence>
<keyword evidence="2" id="KW-1185">Reference proteome</keyword>
<protein>
    <recommendedName>
        <fullName evidence="3">Glycosyltransferase 2-like domain-containing protein</fullName>
    </recommendedName>
</protein>
<evidence type="ECO:0008006" key="3">
    <source>
        <dbReference type="Google" id="ProtNLM"/>
    </source>
</evidence>
<dbReference type="EMBL" id="BSOW01000007">
    <property type="protein sequence ID" value="GLR85781.1"/>
    <property type="molecule type" value="Genomic_DNA"/>
</dbReference>
<dbReference type="Gene3D" id="3.90.550.10">
    <property type="entry name" value="Spore Coat Polysaccharide Biosynthesis Protein SpsA, Chain A"/>
    <property type="match status" value="1"/>
</dbReference>
<gene>
    <name evidence="1" type="ORF">GCM10007857_24920</name>
</gene>
<comment type="caution">
    <text evidence="1">The sequence shown here is derived from an EMBL/GenBank/DDBJ whole genome shotgun (WGS) entry which is preliminary data.</text>
</comment>